<dbReference type="SUPFAM" id="SSF55729">
    <property type="entry name" value="Acyl-CoA N-acyltransferases (Nat)"/>
    <property type="match status" value="1"/>
</dbReference>
<evidence type="ECO:0000313" key="3">
    <source>
        <dbReference type="Proteomes" id="UP000184608"/>
    </source>
</evidence>
<dbReference type="EMBL" id="FQXZ01000045">
    <property type="protein sequence ID" value="SHI59605.1"/>
    <property type="molecule type" value="Genomic_DNA"/>
</dbReference>
<dbReference type="AlphaFoldDB" id="A0A1M6CEZ6"/>
<evidence type="ECO:0000259" key="1">
    <source>
        <dbReference type="PROSITE" id="PS51186"/>
    </source>
</evidence>
<keyword evidence="3" id="KW-1185">Reference proteome</keyword>
<evidence type="ECO:0000313" key="2">
    <source>
        <dbReference type="EMBL" id="SHI59605.1"/>
    </source>
</evidence>
<dbReference type="PANTHER" id="PTHR43138:SF1">
    <property type="entry name" value="N-ACETYLTRANSFERASE ACA1"/>
    <property type="match status" value="1"/>
</dbReference>
<dbReference type="STRING" id="1216006.VA7868_04004"/>
<dbReference type="Pfam" id="PF00583">
    <property type="entry name" value="Acetyltransf_1"/>
    <property type="match status" value="1"/>
</dbReference>
<dbReference type="Proteomes" id="UP000184608">
    <property type="component" value="Unassembled WGS sequence"/>
</dbReference>
<reference evidence="2 3" key="1">
    <citation type="submission" date="2016-11" db="EMBL/GenBank/DDBJ databases">
        <authorList>
            <person name="Jaros S."/>
            <person name="Januszkiewicz K."/>
            <person name="Wedrychowicz H."/>
        </authorList>
    </citation>
    <scope>NUCLEOTIDE SEQUENCE [LARGE SCALE GENOMIC DNA]</scope>
    <source>
        <strain evidence="2 3">CECT 7868</strain>
    </source>
</reference>
<feature type="domain" description="N-acetyltransferase" evidence="1">
    <location>
        <begin position="1"/>
        <end position="161"/>
    </location>
</feature>
<name>A0A1M6CEZ6_9VIBR</name>
<dbReference type="InterPro" id="IPR000182">
    <property type="entry name" value="GNAT_dom"/>
</dbReference>
<dbReference type="CDD" id="cd04301">
    <property type="entry name" value="NAT_SF"/>
    <property type="match status" value="1"/>
</dbReference>
<dbReference type="Gene3D" id="3.40.630.30">
    <property type="match status" value="1"/>
</dbReference>
<organism evidence="2 3">
    <name type="scientific">Vibrio aerogenes CECT 7868</name>
    <dbReference type="NCBI Taxonomy" id="1216006"/>
    <lineage>
        <taxon>Bacteria</taxon>
        <taxon>Pseudomonadati</taxon>
        <taxon>Pseudomonadota</taxon>
        <taxon>Gammaproteobacteria</taxon>
        <taxon>Vibrionales</taxon>
        <taxon>Vibrionaceae</taxon>
        <taxon>Vibrio</taxon>
    </lineage>
</organism>
<proteinExistence type="predicted"/>
<accession>A0A1M6CEZ6</accession>
<keyword evidence="2" id="KW-0808">Transferase</keyword>
<dbReference type="InterPro" id="IPR016181">
    <property type="entry name" value="Acyl_CoA_acyltransferase"/>
</dbReference>
<dbReference type="InterPro" id="IPR052742">
    <property type="entry name" value="Mito_N-acetyltransferase"/>
</dbReference>
<dbReference type="GO" id="GO:0016747">
    <property type="term" value="F:acyltransferase activity, transferring groups other than amino-acyl groups"/>
    <property type="evidence" value="ECO:0007669"/>
    <property type="project" value="InterPro"/>
</dbReference>
<dbReference type="PROSITE" id="PS51186">
    <property type="entry name" value="GNAT"/>
    <property type="match status" value="1"/>
</dbReference>
<dbReference type="PANTHER" id="PTHR43138">
    <property type="entry name" value="ACETYLTRANSFERASE, GNAT FAMILY"/>
    <property type="match status" value="1"/>
</dbReference>
<protein>
    <submittedName>
        <fullName evidence="2">Acetyltransferase (GNAT) family protein</fullName>
    </submittedName>
</protein>
<sequence>MNIREMNELDFRRFWPVFEEIIKAQETYAFDPDMSYMQGYALWCEVPRKTFICEENGQLLGSYYIKPNAMGPGKHICNCGFMVAPQARGKGVARAMCQHAQLRAVKMGFRAMQFNSVVSTNEIAIRLWQEEGFSIIGTIPEAYKHRTLGYVDSFIMHKKLAESDRLPELA</sequence>
<gene>
    <name evidence="2" type="ORF">VA7868_04004</name>
</gene>